<comment type="subcellular location">
    <subcellularLocation>
        <location evidence="2">Spore core</location>
    </subcellularLocation>
</comment>
<keyword evidence="1 2" id="KW-0749">Sporulation</keyword>
<evidence type="ECO:0000256" key="1">
    <source>
        <dbReference type="ARBA" id="ARBA00022969"/>
    </source>
</evidence>
<dbReference type="GO" id="GO:0030436">
    <property type="term" value="P:asexual sporulation"/>
    <property type="evidence" value="ECO:0007669"/>
    <property type="project" value="UniProtKB-UniRule"/>
</dbReference>
<comment type="similarity">
    <text evidence="2">Belongs to the SspI family.</text>
</comment>
<dbReference type="HAMAP" id="MF_00669">
    <property type="entry name" value="SspI"/>
    <property type="match status" value="1"/>
</dbReference>
<dbReference type="GO" id="GO:0030435">
    <property type="term" value="P:sporulation resulting in formation of a cellular spore"/>
    <property type="evidence" value="ECO:0007669"/>
    <property type="project" value="UniProtKB-KW"/>
</dbReference>
<organism evidence="3 4">
    <name type="scientific">Paenibacillus nanensis</name>
    <dbReference type="NCBI Taxonomy" id="393251"/>
    <lineage>
        <taxon>Bacteria</taxon>
        <taxon>Bacillati</taxon>
        <taxon>Bacillota</taxon>
        <taxon>Bacilli</taxon>
        <taxon>Bacillales</taxon>
        <taxon>Paenibacillaceae</taxon>
        <taxon>Paenibacillus</taxon>
    </lineage>
</organism>
<keyword evidence="4" id="KW-1185">Reference proteome</keyword>
<proteinExistence type="evidence at transcript level"/>
<dbReference type="InterPro" id="IPR017525">
    <property type="entry name" value="SspI"/>
</dbReference>
<dbReference type="EMBL" id="QXQA01000006">
    <property type="protein sequence ID" value="RIX52801.1"/>
    <property type="molecule type" value="Genomic_DNA"/>
</dbReference>
<evidence type="ECO:0000256" key="2">
    <source>
        <dbReference type="HAMAP-Rule" id="MF_00669"/>
    </source>
</evidence>
<comment type="caution">
    <text evidence="3">The sequence shown here is derived from an EMBL/GenBank/DDBJ whole genome shotgun (WGS) entry which is preliminary data.</text>
</comment>
<dbReference type="Proteomes" id="UP000266482">
    <property type="component" value="Unassembled WGS sequence"/>
</dbReference>
<accession>A0A3A1UZC6</accession>
<dbReference type="NCBIfam" id="TIGR03092">
    <property type="entry name" value="SASP_sspI"/>
    <property type="match status" value="1"/>
</dbReference>
<protein>
    <recommendedName>
        <fullName evidence="2">Small, acid-soluble spore protein I</fullName>
        <shortName evidence="2">SASP I</shortName>
    </recommendedName>
</protein>
<gene>
    <name evidence="2 3" type="primary">sspI</name>
    <name evidence="3" type="ORF">D3P08_12415</name>
</gene>
<dbReference type="AlphaFoldDB" id="A0A3A1UZC6"/>
<comment type="induction">
    <text evidence="2">Expressed only in the forespore compartment of sporulating cells.</text>
</comment>
<dbReference type="Pfam" id="PF14098">
    <property type="entry name" value="SSPI"/>
    <property type="match status" value="1"/>
</dbReference>
<reference evidence="3 4" key="1">
    <citation type="submission" date="2018-09" db="EMBL/GenBank/DDBJ databases">
        <title>Paenibacillus aracenensis nov. sp. isolated from a cave in southern Spain.</title>
        <authorList>
            <person name="Jurado V."/>
            <person name="Gutierrez-Patricio S."/>
            <person name="Gonzalez-Pimentel J.L."/>
            <person name="Miller A.Z."/>
            <person name="Laiz L."/>
            <person name="Saiz-Jimenez C."/>
        </authorList>
    </citation>
    <scope>NUCLEOTIDE SEQUENCE [LARGE SCALE GENOMIC DNA]</scope>
    <source>
        <strain evidence="3 4">DSM 22867</strain>
    </source>
</reference>
<dbReference type="OrthoDB" id="2453696at2"/>
<evidence type="ECO:0000313" key="4">
    <source>
        <dbReference type="Proteomes" id="UP000266482"/>
    </source>
</evidence>
<evidence type="ECO:0000313" key="3">
    <source>
        <dbReference type="EMBL" id="RIX52801.1"/>
    </source>
</evidence>
<name>A0A3A1UZC6_9BACL</name>
<sequence>MKQNSDFVRRYVPLQTIDLRQAIVHRVQDNSKEELKEVIADSIGHDEKALPGLGVLFEMIWKQSGSAEQTQMVDSLYQSLHQNETANPSPS</sequence>